<dbReference type="Proteomes" id="UP000324222">
    <property type="component" value="Unassembled WGS sequence"/>
</dbReference>
<organism evidence="2 3">
    <name type="scientific">Portunus trituberculatus</name>
    <name type="common">Swimming crab</name>
    <name type="synonym">Neptunus trituberculatus</name>
    <dbReference type="NCBI Taxonomy" id="210409"/>
    <lineage>
        <taxon>Eukaryota</taxon>
        <taxon>Metazoa</taxon>
        <taxon>Ecdysozoa</taxon>
        <taxon>Arthropoda</taxon>
        <taxon>Crustacea</taxon>
        <taxon>Multicrustacea</taxon>
        <taxon>Malacostraca</taxon>
        <taxon>Eumalacostraca</taxon>
        <taxon>Eucarida</taxon>
        <taxon>Decapoda</taxon>
        <taxon>Pleocyemata</taxon>
        <taxon>Brachyura</taxon>
        <taxon>Eubrachyura</taxon>
        <taxon>Portunoidea</taxon>
        <taxon>Portunidae</taxon>
        <taxon>Portuninae</taxon>
        <taxon>Portunus</taxon>
    </lineage>
</organism>
<accession>A0A5B7ENE4</accession>
<gene>
    <name evidence="2" type="ORF">E2C01_028137</name>
</gene>
<evidence type="ECO:0000313" key="2">
    <source>
        <dbReference type="EMBL" id="MPC34736.1"/>
    </source>
</evidence>
<proteinExistence type="predicted"/>
<reference evidence="2 3" key="1">
    <citation type="submission" date="2019-05" db="EMBL/GenBank/DDBJ databases">
        <title>Another draft genome of Portunus trituberculatus and its Hox gene families provides insights of decapod evolution.</title>
        <authorList>
            <person name="Jeong J.-H."/>
            <person name="Song I."/>
            <person name="Kim S."/>
            <person name="Choi T."/>
            <person name="Kim D."/>
            <person name="Ryu S."/>
            <person name="Kim W."/>
        </authorList>
    </citation>
    <scope>NUCLEOTIDE SEQUENCE [LARGE SCALE GENOMIC DNA]</scope>
    <source>
        <tissue evidence="2">Muscle</tissue>
    </source>
</reference>
<dbReference type="AlphaFoldDB" id="A0A5B7ENE4"/>
<comment type="caution">
    <text evidence="2">The sequence shown here is derived from an EMBL/GenBank/DDBJ whole genome shotgun (WGS) entry which is preliminary data.</text>
</comment>
<protein>
    <submittedName>
        <fullName evidence="2">Uncharacterized protein</fullName>
    </submittedName>
</protein>
<dbReference type="EMBL" id="VSRR010003116">
    <property type="protein sequence ID" value="MPC34736.1"/>
    <property type="molecule type" value="Genomic_DNA"/>
</dbReference>
<name>A0A5B7ENE4_PORTR</name>
<keyword evidence="3" id="KW-1185">Reference proteome</keyword>
<sequence>MMLPVFPCIGPGRVEESGKFSSSQVDPALHCSPDSHLPQRATINPLHASAGLVEISLIDKSASGTGSTQRLSEDILSSFSSSSSSSPTQCITPSPTATHAGSSLASPRLTRANIPTPET</sequence>
<feature type="compositionally biased region" description="Low complexity" evidence="1">
    <location>
        <begin position="77"/>
        <end position="86"/>
    </location>
</feature>
<evidence type="ECO:0000256" key="1">
    <source>
        <dbReference type="SAM" id="MobiDB-lite"/>
    </source>
</evidence>
<feature type="compositionally biased region" description="Polar residues" evidence="1">
    <location>
        <begin position="87"/>
        <end position="105"/>
    </location>
</feature>
<feature type="region of interest" description="Disordered" evidence="1">
    <location>
        <begin position="62"/>
        <end position="119"/>
    </location>
</feature>
<evidence type="ECO:0000313" key="3">
    <source>
        <dbReference type="Proteomes" id="UP000324222"/>
    </source>
</evidence>